<dbReference type="AlphaFoldDB" id="A0A2T0WDM7"/>
<evidence type="ECO:0000256" key="1">
    <source>
        <dbReference type="SAM" id="MobiDB-lite"/>
    </source>
</evidence>
<feature type="region of interest" description="Disordered" evidence="1">
    <location>
        <begin position="1"/>
        <end position="23"/>
    </location>
</feature>
<reference evidence="3 4" key="1">
    <citation type="submission" date="2018-03" db="EMBL/GenBank/DDBJ databases">
        <title>Genomic Encyclopedia of Archaeal and Bacterial Type Strains, Phase II (KMG-II): from individual species to whole genera.</title>
        <authorList>
            <person name="Goeker M."/>
        </authorList>
    </citation>
    <scope>NUCLEOTIDE SEQUENCE [LARGE SCALE GENOMIC DNA]</scope>
    <source>
        <strain evidence="3 4">DSM 100212</strain>
    </source>
</reference>
<dbReference type="Gene3D" id="1.10.30.50">
    <property type="match status" value="1"/>
</dbReference>
<comment type="caution">
    <text evidence="3">The sequence shown here is derived from an EMBL/GenBank/DDBJ whole genome shotgun (WGS) entry which is preliminary data.</text>
</comment>
<evidence type="ECO:0000313" key="4">
    <source>
        <dbReference type="Proteomes" id="UP000238392"/>
    </source>
</evidence>
<dbReference type="Proteomes" id="UP000238392">
    <property type="component" value="Unassembled WGS sequence"/>
</dbReference>
<organism evidence="3 4">
    <name type="scientific">Donghicola tyrosinivorans</name>
    <dbReference type="NCBI Taxonomy" id="1652492"/>
    <lineage>
        <taxon>Bacteria</taxon>
        <taxon>Pseudomonadati</taxon>
        <taxon>Pseudomonadota</taxon>
        <taxon>Alphaproteobacteria</taxon>
        <taxon>Rhodobacterales</taxon>
        <taxon>Roseobacteraceae</taxon>
        <taxon>Donghicola</taxon>
    </lineage>
</organism>
<feature type="domain" description="HNH nuclease" evidence="2">
    <location>
        <begin position="51"/>
        <end position="120"/>
    </location>
</feature>
<protein>
    <submittedName>
        <fullName evidence="3">Uncharacterized protein (TIGR02646 family)</fullName>
    </submittedName>
</protein>
<dbReference type="OrthoDB" id="5422822at2"/>
<name>A0A2T0WDM7_9RHOB</name>
<dbReference type="SMART" id="SM00507">
    <property type="entry name" value="HNHc"/>
    <property type="match status" value="1"/>
</dbReference>
<keyword evidence="4" id="KW-1185">Reference proteome</keyword>
<gene>
    <name evidence="3" type="ORF">CLV74_12019</name>
</gene>
<evidence type="ECO:0000259" key="2">
    <source>
        <dbReference type="SMART" id="SM00507"/>
    </source>
</evidence>
<dbReference type="RefSeq" id="WP_106268090.1">
    <property type="nucleotide sequence ID" value="NZ_PVTQ01000020.1"/>
</dbReference>
<dbReference type="InterPro" id="IPR003615">
    <property type="entry name" value="HNH_nuc"/>
</dbReference>
<proteinExistence type="predicted"/>
<dbReference type="EMBL" id="PVTQ01000020">
    <property type="protein sequence ID" value="PRY84807.1"/>
    <property type="molecule type" value="Genomic_DNA"/>
</dbReference>
<evidence type="ECO:0000313" key="3">
    <source>
        <dbReference type="EMBL" id="PRY84807.1"/>
    </source>
</evidence>
<sequence>MIKVARTPCPAALDPNDPDSAGSRELARVKAKMAAGETLKSGDFSAYGSRAVRDALREMFHGKCAYCESKIAGTQDTDVEHYRPKKGVSEADDAGVVHPGYWWLAMRWENLVLSCQHCNQSRSYHVIIPDDVEAEADLRAFLERQPKTTAGKLNAFPVEGNAWVTQEGGDLTTERPLILNPVEMEPGDHLDWVLFQGASTVRAKDGSPVGEATRTILGLNRRWLEEERRIRLLEMRRLRDRLIEKLNDWLVADNPTIAAIHEAEAHWIIEELHAMCTDEQPFAGMARAFFQKVQDEVGAMAG</sequence>
<dbReference type="CDD" id="cd00085">
    <property type="entry name" value="HNHc"/>
    <property type="match status" value="1"/>
</dbReference>
<accession>A0A2T0WDM7</accession>